<dbReference type="Pfam" id="PF00027">
    <property type="entry name" value="cNMP_binding"/>
    <property type="match status" value="1"/>
</dbReference>
<name>A0A2X2JEV6_SPHMU</name>
<evidence type="ECO:0000313" key="3">
    <source>
        <dbReference type="EMBL" id="VXD08267.1"/>
    </source>
</evidence>
<dbReference type="AlphaFoldDB" id="A0A2X2JEV6"/>
<dbReference type="InterPro" id="IPR000595">
    <property type="entry name" value="cNMP-bd_dom"/>
</dbReference>
<dbReference type="EMBL" id="CABWMV010000028">
    <property type="protein sequence ID" value="VXD08267.1"/>
    <property type="molecule type" value="Genomic_DNA"/>
</dbReference>
<sequence>MDKIREYFESLVVMNDTDWEVFSAKLVKMEFPKKSLILEIGKTEQYLSFIEKGIVRFNIPKLDYDFTFGFAFENSFVSGYDSFLTQQPSSYHLEAITDCILWRISFEDLHAVYQTTTVGNLIGRKAVEDIFLKKMKRELTLLEDSAKTRYINLLREQPELIRNIPLKYLASYIGIRPQSLSRIRKGIY</sequence>
<feature type="domain" description="Cyclic nucleotide-binding" evidence="1">
    <location>
        <begin position="29"/>
        <end position="115"/>
    </location>
</feature>
<dbReference type="Gene3D" id="2.60.120.10">
    <property type="entry name" value="Jelly Rolls"/>
    <property type="match status" value="1"/>
</dbReference>
<evidence type="ECO:0000313" key="5">
    <source>
        <dbReference type="Proteomes" id="UP000432350"/>
    </source>
</evidence>
<evidence type="ECO:0000313" key="4">
    <source>
        <dbReference type="Proteomes" id="UP000251241"/>
    </source>
</evidence>
<dbReference type="Proteomes" id="UP000432350">
    <property type="component" value="Unassembled WGS sequence"/>
</dbReference>
<dbReference type="EMBL" id="UAUU01000011">
    <property type="protein sequence ID" value="SPZ92822.1"/>
    <property type="molecule type" value="Genomic_DNA"/>
</dbReference>
<reference evidence="2 4" key="1">
    <citation type="submission" date="2018-06" db="EMBL/GenBank/DDBJ databases">
        <authorList>
            <consortium name="Pathogen Informatics"/>
            <person name="Doyle S."/>
        </authorList>
    </citation>
    <scope>NUCLEOTIDE SEQUENCE [LARGE SCALE GENOMIC DNA]</scope>
    <source>
        <strain evidence="2 4">NCTC11343</strain>
    </source>
</reference>
<dbReference type="GeneID" id="97179679"/>
<dbReference type="InterPro" id="IPR014710">
    <property type="entry name" value="RmlC-like_jellyroll"/>
</dbReference>
<reference evidence="3 5" key="2">
    <citation type="submission" date="2019-10" db="EMBL/GenBank/DDBJ databases">
        <authorList>
            <person name="Karimi E."/>
        </authorList>
    </citation>
    <scope>NUCLEOTIDE SEQUENCE [LARGE SCALE GENOMIC DNA]</scope>
    <source>
        <strain evidence="3">Sphingobacterium sp. 8BC</strain>
    </source>
</reference>
<accession>A0A2X2JEV6</accession>
<dbReference type="SUPFAM" id="SSF51206">
    <property type="entry name" value="cAMP-binding domain-like"/>
    <property type="match status" value="1"/>
</dbReference>
<organism evidence="2 4">
    <name type="scientific">Sphingobacterium multivorum</name>
    <dbReference type="NCBI Taxonomy" id="28454"/>
    <lineage>
        <taxon>Bacteria</taxon>
        <taxon>Pseudomonadati</taxon>
        <taxon>Bacteroidota</taxon>
        <taxon>Sphingobacteriia</taxon>
        <taxon>Sphingobacteriales</taxon>
        <taxon>Sphingobacteriaceae</taxon>
        <taxon>Sphingobacterium</taxon>
    </lineage>
</organism>
<dbReference type="Proteomes" id="UP000251241">
    <property type="component" value="Unassembled WGS sequence"/>
</dbReference>
<dbReference type="RefSeq" id="WP_070567992.1">
    <property type="nucleotide sequence ID" value="NZ_CP069793.1"/>
</dbReference>
<dbReference type="InterPro" id="IPR018490">
    <property type="entry name" value="cNMP-bd_dom_sf"/>
</dbReference>
<dbReference type="CDD" id="cd00038">
    <property type="entry name" value="CAP_ED"/>
    <property type="match status" value="1"/>
</dbReference>
<protein>
    <submittedName>
        <fullName evidence="2">Cyclic nucleotide-binding domain</fullName>
    </submittedName>
</protein>
<evidence type="ECO:0000313" key="2">
    <source>
        <dbReference type="EMBL" id="SPZ92822.1"/>
    </source>
</evidence>
<evidence type="ECO:0000259" key="1">
    <source>
        <dbReference type="Pfam" id="PF00027"/>
    </source>
</evidence>
<gene>
    <name evidence="2" type="ORF">NCTC11343_04785</name>
    <name evidence="3" type="ORF">SPHINGO8BC_90408</name>
</gene>
<accession>A0A654DR00</accession>
<proteinExistence type="predicted"/>